<dbReference type="EMBL" id="HF582854">
    <property type="protein sequence ID" value="CCQ37205.1"/>
    <property type="molecule type" value="Genomic_DNA"/>
</dbReference>
<gene>
    <name evidence="2" type="ordered locus">Nmlp_3062</name>
</gene>
<protein>
    <submittedName>
        <fullName evidence="2">Uncharacterized protein</fullName>
    </submittedName>
</protein>
<keyword evidence="3" id="KW-1185">Reference proteome</keyword>
<dbReference type="KEGG" id="nmo:Nmlp_3062"/>
<organism evidence="2 3">
    <name type="scientific">Natronomonas moolapensis (strain DSM 18674 / CECT 7526 / JCM 14361 / 8.8.11)</name>
    <dbReference type="NCBI Taxonomy" id="268739"/>
    <lineage>
        <taxon>Archaea</taxon>
        <taxon>Methanobacteriati</taxon>
        <taxon>Methanobacteriota</taxon>
        <taxon>Stenosarchaea group</taxon>
        <taxon>Halobacteria</taxon>
        <taxon>Halobacteriales</taxon>
        <taxon>Natronomonadaceae</taxon>
        <taxon>Natronomonas</taxon>
    </lineage>
</organism>
<dbReference type="eggNOG" id="arCOG03366">
    <property type="taxonomic scope" value="Archaea"/>
</dbReference>
<feature type="transmembrane region" description="Helical" evidence="1">
    <location>
        <begin position="136"/>
        <end position="159"/>
    </location>
</feature>
<dbReference type="GeneID" id="14651678"/>
<dbReference type="OrthoDB" id="282430at2157"/>
<dbReference type="HOGENOM" id="CLU_092684_1_0_2"/>
<reference evidence="2 3" key="1">
    <citation type="journal article" date="2013" name="Genome Announc.">
        <title>Genome of the haloarchaeon Natronomonas moolapensis, a neutrophilic member of a previously haloalkaliphilic genus.</title>
        <authorList>
            <person name="Dyall-Smith M.L."/>
            <person name="Pfeiffer F."/>
            <person name="Oberwinkler T."/>
            <person name="Klee K."/>
            <person name="Rampp M."/>
            <person name="Palm P."/>
            <person name="Gross K."/>
            <person name="Schuster S.C."/>
            <person name="Oesterhelt D."/>
        </authorList>
    </citation>
    <scope>NUCLEOTIDE SEQUENCE [LARGE SCALE GENOMIC DNA]</scope>
    <source>
        <strain evidence="3">DSM 18674 / JCM 14361 / 8.8.11</strain>
    </source>
</reference>
<feature type="transmembrane region" description="Helical" evidence="1">
    <location>
        <begin position="165"/>
        <end position="186"/>
    </location>
</feature>
<accession>M1XS90</accession>
<dbReference type="STRING" id="268739.Nmlp_3062"/>
<dbReference type="Proteomes" id="UP000011867">
    <property type="component" value="Chromosome"/>
</dbReference>
<keyword evidence="1" id="KW-0472">Membrane</keyword>
<evidence type="ECO:0000313" key="2">
    <source>
        <dbReference type="EMBL" id="CCQ37205.1"/>
    </source>
</evidence>
<proteinExistence type="predicted"/>
<name>M1XS90_NATM8</name>
<keyword evidence="1" id="KW-0812">Transmembrane</keyword>
<dbReference type="AlphaFoldDB" id="M1XS90"/>
<evidence type="ECO:0000313" key="3">
    <source>
        <dbReference type="Proteomes" id="UP000011867"/>
    </source>
</evidence>
<evidence type="ECO:0000256" key="1">
    <source>
        <dbReference type="SAM" id="Phobius"/>
    </source>
</evidence>
<dbReference type="Pfam" id="PF24368">
    <property type="entry name" value="DUF7524"/>
    <property type="match status" value="1"/>
</dbReference>
<keyword evidence="1" id="KW-1133">Transmembrane helix</keyword>
<dbReference type="InterPro" id="IPR055946">
    <property type="entry name" value="DUF7524"/>
</dbReference>
<sequence length="187" mass="19750">MTDSLAVAVNRDGLHTLAVPTEFEAAGPFVVELHNHGEAAHAYLNLDDQLSTVAHIGATNHYVEAGESRRIYVETRDPSTWPDDPVRGKLKVVVGHGQETQYADITFDPECGRNEVQVDPDLATPAERPESETPPVLRVLPVVVLGSVAVLLAVAAVFTGDGVDATVGGLATAAAGLCAVAAYYLLR</sequence>
<dbReference type="RefSeq" id="WP_015409955.1">
    <property type="nucleotide sequence ID" value="NC_020388.1"/>
</dbReference>